<keyword evidence="21" id="KW-1185">Reference proteome</keyword>
<dbReference type="SMART" id="SM00091">
    <property type="entry name" value="PAS"/>
    <property type="match status" value="2"/>
</dbReference>
<gene>
    <name evidence="19" type="ORF">GCM10008170_22340</name>
    <name evidence="20" type="ORF">JOD31_001131</name>
</gene>
<evidence type="ECO:0000313" key="20">
    <source>
        <dbReference type="EMBL" id="MBM7850919.1"/>
    </source>
</evidence>
<dbReference type="AlphaFoldDB" id="A0A9W6MRY2"/>
<evidence type="ECO:0000256" key="3">
    <source>
        <dbReference type="ARBA" id="ARBA00021740"/>
    </source>
</evidence>
<evidence type="ECO:0000259" key="17">
    <source>
        <dbReference type="PROSITE" id="PS50112"/>
    </source>
</evidence>
<reference evidence="20 21" key="2">
    <citation type="submission" date="2021-01" db="EMBL/GenBank/DDBJ databases">
        <title>Genomic Encyclopedia of Type Strains, Phase IV (KMG-IV): sequencing the most valuable type-strain genomes for metagenomic binning, comparative biology and taxonomic classification.</title>
        <authorList>
            <person name="Goeker M."/>
        </authorList>
    </citation>
    <scope>NUCLEOTIDE SEQUENCE [LARGE SCALE GENOMIC DNA]</scope>
    <source>
        <strain evidence="20 21">DSM 6130</strain>
    </source>
</reference>
<dbReference type="CDD" id="cd00130">
    <property type="entry name" value="PAS"/>
    <property type="match status" value="2"/>
</dbReference>
<dbReference type="InterPro" id="IPR001610">
    <property type="entry name" value="PAC"/>
</dbReference>
<sequence length="782" mass="84612">MPDRVPDPADVADPQRLAALASYAILDTPPEKGFDDLVAIAAEALGAPMALVSFVGGDRQWFKARIGLDAEETPIDRSVCAHALSERETLVIPDLLDDPRTRANRLVVDDPHLRFYAGAVLRSPEGHALGTLCVLDVKPRPEGVTPGQERILKALGRQVEAQLALRRAIASGDEAFRRYHLVGHVTHDAIWDWDLLADQVIWNEALTSAYGHRLEDVEPTGAWWIDHVHPDDRPRVSADIHAFLDAGGAEWRSEYRFRRADGSYAMVLDRGTAVRDTQGAAIRAIGAMLDLTERAEAEEQFRSVFEGANVGIVQLDPVTARALRVNDKLCEIWGASKEEILGQSVARWTPDEDDAERRELHGRLARGELMTVLLEKRYRRADGRIIWARVNLVSRRLAGGSIQTTAMIEDVTAEREDKACKAALAELGVRMRDQRDERVIAGVACEVVGRTLGLSRVSFGTVDPRGAEVEVKADWRAGDLASGVGVHALDRFGDLAAALDHDDAFAIADVAADPRTADHAADYAAIGIRAMLHVPIRERGSLASVFFLHAADPRDWTTGAVAFVRMAADQAAAAAARALSEERQRLLNQELSHRMKNLLALVQAIASQTMRGASTIEGASRVLEGRLVALGRAHDVLLGGAVSAAPLEAVVVEALKSHLDGPERLTVDGPVVLVGQKAALPLVLMMHELGTNAAKYGALSAPEGVVSVKWALAGAPGRQIVRLVWEESGGPEVGTPTRKGFGVRLLERGLASQLDGAVRLDYPPTGVVCTLDVALDRLQDQS</sequence>
<evidence type="ECO:0000256" key="2">
    <source>
        <dbReference type="ARBA" id="ARBA00012438"/>
    </source>
</evidence>
<feature type="domain" description="PAS" evidence="17">
    <location>
        <begin position="297"/>
        <end position="367"/>
    </location>
</feature>
<dbReference type="PROSITE" id="PS50113">
    <property type="entry name" value="PAC"/>
    <property type="match status" value="1"/>
</dbReference>
<evidence type="ECO:0000256" key="5">
    <source>
        <dbReference type="ARBA" id="ARBA00022553"/>
    </source>
</evidence>
<dbReference type="SUPFAM" id="SSF55781">
    <property type="entry name" value="GAF domain-like"/>
    <property type="match status" value="2"/>
</dbReference>
<evidence type="ECO:0000259" key="18">
    <source>
        <dbReference type="PROSITE" id="PS50113"/>
    </source>
</evidence>
<dbReference type="Proteomes" id="UP001143400">
    <property type="component" value="Unassembled WGS sequence"/>
</dbReference>
<keyword evidence="5" id="KW-0597">Phosphoprotein</keyword>
<keyword evidence="10" id="KW-0677">Repeat</keyword>
<reference evidence="19" key="3">
    <citation type="submission" date="2023-01" db="EMBL/GenBank/DDBJ databases">
        <authorList>
            <person name="Sun Q."/>
            <person name="Evtushenko L."/>
        </authorList>
    </citation>
    <scope>NUCLEOTIDE SEQUENCE</scope>
    <source>
        <strain evidence="19">VKM B-1606</strain>
    </source>
</reference>
<dbReference type="InterPro" id="IPR036890">
    <property type="entry name" value="HATPase_C_sf"/>
</dbReference>
<dbReference type="InterPro" id="IPR011102">
    <property type="entry name" value="Sig_transdc_His_kinase_HWE"/>
</dbReference>
<dbReference type="EMBL" id="JAFBCY010000001">
    <property type="protein sequence ID" value="MBM7850919.1"/>
    <property type="molecule type" value="Genomic_DNA"/>
</dbReference>
<accession>A0A9W6MRY2</accession>
<dbReference type="PROSITE" id="PS50112">
    <property type="entry name" value="PAS"/>
    <property type="match status" value="2"/>
</dbReference>
<dbReference type="GO" id="GO:0006355">
    <property type="term" value="P:regulation of DNA-templated transcription"/>
    <property type="evidence" value="ECO:0007669"/>
    <property type="project" value="InterPro"/>
</dbReference>
<feature type="domain" description="PAS" evidence="17">
    <location>
        <begin position="188"/>
        <end position="247"/>
    </location>
</feature>
<evidence type="ECO:0000256" key="1">
    <source>
        <dbReference type="ARBA" id="ARBA00000085"/>
    </source>
</evidence>
<dbReference type="Pfam" id="PF01590">
    <property type="entry name" value="GAF"/>
    <property type="match status" value="2"/>
</dbReference>
<dbReference type="PANTHER" id="PTHR41523:SF7">
    <property type="entry name" value="HISTIDINE KINASE"/>
    <property type="match status" value="1"/>
</dbReference>
<evidence type="ECO:0000256" key="8">
    <source>
        <dbReference type="ARBA" id="ARBA00022643"/>
    </source>
</evidence>
<dbReference type="EMBL" id="BSFF01000002">
    <property type="protein sequence ID" value="GLK56215.1"/>
    <property type="molecule type" value="Genomic_DNA"/>
</dbReference>
<proteinExistence type="predicted"/>
<evidence type="ECO:0000313" key="22">
    <source>
        <dbReference type="Proteomes" id="UP001143400"/>
    </source>
</evidence>
<dbReference type="InterPro" id="IPR000014">
    <property type="entry name" value="PAS"/>
</dbReference>
<keyword evidence="15" id="KW-0843">Virulence</keyword>
<dbReference type="Pfam" id="PF07536">
    <property type="entry name" value="HWE_HK"/>
    <property type="match status" value="1"/>
</dbReference>
<organism evidence="19 22">
    <name type="scientific">Methylopila capsulata</name>
    <dbReference type="NCBI Taxonomy" id="61654"/>
    <lineage>
        <taxon>Bacteria</taxon>
        <taxon>Pseudomonadati</taxon>
        <taxon>Pseudomonadota</taxon>
        <taxon>Alphaproteobacteria</taxon>
        <taxon>Hyphomicrobiales</taxon>
        <taxon>Methylopilaceae</taxon>
        <taxon>Methylopila</taxon>
    </lineage>
</organism>
<dbReference type="SMART" id="SM00065">
    <property type="entry name" value="GAF"/>
    <property type="match status" value="2"/>
</dbReference>
<evidence type="ECO:0000313" key="21">
    <source>
        <dbReference type="Proteomes" id="UP000758856"/>
    </source>
</evidence>
<protein>
    <recommendedName>
        <fullName evidence="3">Blue-light-activated histidine kinase</fullName>
        <ecNumber evidence="2">2.7.13.3</ecNumber>
    </recommendedName>
</protein>
<evidence type="ECO:0000256" key="10">
    <source>
        <dbReference type="ARBA" id="ARBA00022737"/>
    </source>
</evidence>
<feature type="domain" description="PAC" evidence="18">
    <location>
        <begin position="251"/>
        <end position="303"/>
    </location>
</feature>
<dbReference type="GO" id="GO:0005524">
    <property type="term" value="F:ATP binding"/>
    <property type="evidence" value="ECO:0007669"/>
    <property type="project" value="UniProtKB-KW"/>
</dbReference>
<keyword evidence="12" id="KW-0418">Kinase</keyword>
<name>A0A9W6MRY2_9HYPH</name>
<evidence type="ECO:0000313" key="19">
    <source>
        <dbReference type="EMBL" id="GLK56215.1"/>
    </source>
</evidence>
<keyword evidence="11" id="KW-0547">Nucleotide-binding</keyword>
<keyword evidence="6" id="KW-0716">Sensory transduction</keyword>
<reference evidence="19" key="1">
    <citation type="journal article" date="2014" name="Int. J. Syst. Evol. Microbiol.">
        <title>Complete genome sequence of Corynebacterium casei LMG S-19264T (=DSM 44701T), isolated from a smear-ripened cheese.</title>
        <authorList>
            <consortium name="US DOE Joint Genome Institute (JGI-PGF)"/>
            <person name="Walter F."/>
            <person name="Albersmeier A."/>
            <person name="Kalinowski J."/>
            <person name="Ruckert C."/>
        </authorList>
    </citation>
    <scope>NUCLEOTIDE SEQUENCE</scope>
    <source>
        <strain evidence="19">VKM B-1606</strain>
    </source>
</reference>
<evidence type="ECO:0000256" key="7">
    <source>
        <dbReference type="ARBA" id="ARBA00022630"/>
    </source>
</evidence>
<evidence type="ECO:0000256" key="16">
    <source>
        <dbReference type="ARBA" id="ARBA00023170"/>
    </source>
</evidence>
<keyword evidence="14" id="KW-0157">Chromophore</keyword>
<dbReference type="Pfam" id="PF00989">
    <property type="entry name" value="PAS"/>
    <property type="match status" value="1"/>
</dbReference>
<dbReference type="Proteomes" id="UP000758856">
    <property type="component" value="Unassembled WGS sequence"/>
</dbReference>
<comment type="catalytic activity">
    <reaction evidence="1">
        <text>ATP + protein L-histidine = ADP + protein N-phospho-L-histidine.</text>
        <dbReference type="EC" id="2.7.13.3"/>
    </reaction>
</comment>
<dbReference type="EC" id="2.7.13.3" evidence="2"/>
<comment type="caution">
    <text evidence="19">The sequence shown here is derived from an EMBL/GenBank/DDBJ whole genome shotgun (WGS) entry which is preliminary data.</text>
</comment>
<evidence type="ECO:0000256" key="6">
    <source>
        <dbReference type="ARBA" id="ARBA00022606"/>
    </source>
</evidence>
<evidence type="ECO:0000256" key="11">
    <source>
        <dbReference type="ARBA" id="ARBA00022741"/>
    </source>
</evidence>
<dbReference type="InterPro" id="IPR013767">
    <property type="entry name" value="PAS_fold"/>
</dbReference>
<dbReference type="InterPro" id="IPR003018">
    <property type="entry name" value="GAF"/>
</dbReference>
<evidence type="ECO:0000256" key="9">
    <source>
        <dbReference type="ARBA" id="ARBA00022679"/>
    </source>
</evidence>
<keyword evidence="4" id="KW-0600">Photoreceptor protein</keyword>
<dbReference type="InterPro" id="IPR035965">
    <property type="entry name" value="PAS-like_dom_sf"/>
</dbReference>
<evidence type="ECO:0000256" key="4">
    <source>
        <dbReference type="ARBA" id="ARBA00022543"/>
    </source>
</evidence>
<dbReference type="NCBIfam" id="TIGR00229">
    <property type="entry name" value="sensory_box"/>
    <property type="match status" value="2"/>
</dbReference>
<dbReference type="GO" id="GO:0004673">
    <property type="term" value="F:protein histidine kinase activity"/>
    <property type="evidence" value="ECO:0007669"/>
    <property type="project" value="UniProtKB-EC"/>
</dbReference>
<dbReference type="Gene3D" id="3.30.565.10">
    <property type="entry name" value="Histidine kinase-like ATPase, C-terminal domain"/>
    <property type="match status" value="1"/>
</dbReference>
<dbReference type="GO" id="GO:0009881">
    <property type="term" value="F:photoreceptor activity"/>
    <property type="evidence" value="ECO:0007669"/>
    <property type="project" value="UniProtKB-KW"/>
</dbReference>
<keyword evidence="9" id="KW-0808">Transferase</keyword>
<dbReference type="PANTHER" id="PTHR41523">
    <property type="entry name" value="TWO-COMPONENT SYSTEM SENSOR PROTEIN"/>
    <property type="match status" value="1"/>
</dbReference>
<dbReference type="SMART" id="SM00086">
    <property type="entry name" value="PAC"/>
    <property type="match status" value="2"/>
</dbReference>
<keyword evidence="7" id="KW-0285">Flavoprotein</keyword>
<evidence type="ECO:0000256" key="13">
    <source>
        <dbReference type="ARBA" id="ARBA00022840"/>
    </source>
</evidence>
<keyword evidence="16" id="KW-0675">Receptor</keyword>
<dbReference type="SUPFAM" id="SSF55785">
    <property type="entry name" value="PYP-like sensor domain (PAS domain)"/>
    <property type="match status" value="2"/>
</dbReference>
<keyword evidence="13" id="KW-0067">ATP-binding</keyword>
<dbReference type="SMART" id="SM00911">
    <property type="entry name" value="HWE_HK"/>
    <property type="match status" value="1"/>
</dbReference>
<dbReference type="InterPro" id="IPR000700">
    <property type="entry name" value="PAS-assoc_C"/>
</dbReference>
<dbReference type="Gene3D" id="3.30.450.20">
    <property type="entry name" value="PAS domain"/>
    <property type="match status" value="2"/>
</dbReference>
<evidence type="ECO:0000256" key="12">
    <source>
        <dbReference type="ARBA" id="ARBA00022777"/>
    </source>
</evidence>
<evidence type="ECO:0000256" key="15">
    <source>
        <dbReference type="ARBA" id="ARBA00023026"/>
    </source>
</evidence>
<dbReference type="InterPro" id="IPR013655">
    <property type="entry name" value="PAS_fold_3"/>
</dbReference>
<keyword evidence="8" id="KW-0288">FMN</keyword>
<dbReference type="InterPro" id="IPR029016">
    <property type="entry name" value="GAF-like_dom_sf"/>
</dbReference>
<evidence type="ECO:0000256" key="14">
    <source>
        <dbReference type="ARBA" id="ARBA00022991"/>
    </source>
</evidence>
<dbReference type="Pfam" id="PF08447">
    <property type="entry name" value="PAS_3"/>
    <property type="match status" value="1"/>
</dbReference>
<dbReference type="Gene3D" id="3.30.450.40">
    <property type="match status" value="2"/>
</dbReference>
<dbReference type="RefSeq" id="WP_204949284.1">
    <property type="nucleotide sequence ID" value="NZ_BSFF01000002.1"/>
</dbReference>